<organism evidence="1 2">
    <name type="scientific">Trifolium subterraneum</name>
    <name type="common">Subterranean clover</name>
    <dbReference type="NCBI Taxonomy" id="3900"/>
    <lineage>
        <taxon>Eukaryota</taxon>
        <taxon>Viridiplantae</taxon>
        <taxon>Streptophyta</taxon>
        <taxon>Embryophyta</taxon>
        <taxon>Tracheophyta</taxon>
        <taxon>Spermatophyta</taxon>
        <taxon>Magnoliopsida</taxon>
        <taxon>eudicotyledons</taxon>
        <taxon>Gunneridae</taxon>
        <taxon>Pentapetalae</taxon>
        <taxon>rosids</taxon>
        <taxon>fabids</taxon>
        <taxon>Fabales</taxon>
        <taxon>Fabaceae</taxon>
        <taxon>Papilionoideae</taxon>
        <taxon>50 kb inversion clade</taxon>
        <taxon>NPAAA clade</taxon>
        <taxon>Hologalegina</taxon>
        <taxon>IRL clade</taxon>
        <taxon>Trifolieae</taxon>
        <taxon>Trifolium</taxon>
    </lineage>
</organism>
<dbReference type="EMBL" id="DF973540">
    <property type="protein sequence ID" value="GAU33925.1"/>
    <property type="molecule type" value="Genomic_DNA"/>
</dbReference>
<protein>
    <submittedName>
        <fullName evidence="1">Uncharacterized protein</fullName>
    </submittedName>
</protein>
<keyword evidence="2" id="KW-1185">Reference proteome</keyword>
<dbReference type="AlphaFoldDB" id="A0A2Z6NDD2"/>
<gene>
    <name evidence="1" type="ORF">TSUD_357240</name>
</gene>
<accession>A0A2Z6NDD2</accession>
<dbReference type="OrthoDB" id="1424312at2759"/>
<sequence length="193" mass="21814">MKSAAFHNILVRQHRLDADSYNYNSAVVCLPESKVPRQFKFKTSESKIPIGFPDINSSIGFIFSVVISPSNRMKNEQGNGAKIQCKCYGEDGNRVGLVSEWYGEPITNLSMDHVFVWYDPYHSDSILDKDKKMLSFEFNLTTDMSDNDGFFSLKECGICPIFSSELSRLLSKINLSEEVKSDLCNAVQLKSKL</sequence>
<proteinExistence type="predicted"/>
<evidence type="ECO:0000313" key="1">
    <source>
        <dbReference type="EMBL" id="GAU33925.1"/>
    </source>
</evidence>
<evidence type="ECO:0000313" key="2">
    <source>
        <dbReference type="Proteomes" id="UP000242715"/>
    </source>
</evidence>
<reference evidence="2" key="1">
    <citation type="journal article" date="2017" name="Front. Plant Sci.">
        <title>Climate Clever Clovers: New Paradigm to Reduce the Environmental Footprint of Ruminants by Breeding Low Methanogenic Forages Utilizing Haplotype Variation.</title>
        <authorList>
            <person name="Kaur P."/>
            <person name="Appels R."/>
            <person name="Bayer P.E."/>
            <person name="Keeble-Gagnere G."/>
            <person name="Wang J."/>
            <person name="Hirakawa H."/>
            <person name="Shirasawa K."/>
            <person name="Vercoe P."/>
            <person name="Stefanova K."/>
            <person name="Durmic Z."/>
            <person name="Nichols P."/>
            <person name="Revell C."/>
            <person name="Isobe S.N."/>
            <person name="Edwards D."/>
            <person name="Erskine W."/>
        </authorList>
    </citation>
    <scope>NUCLEOTIDE SEQUENCE [LARGE SCALE GENOMIC DNA]</scope>
    <source>
        <strain evidence="2">cv. Daliak</strain>
    </source>
</reference>
<dbReference type="Proteomes" id="UP000242715">
    <property type="component" value="Unassembled WGS sequence"/>
</dbReference>
<name>A0A2Z6NDD2_TRISU</name>